<keyword evidence="2" id="KW-0378">Hydrolase</keyword>
<dbReference type="Gene3D" id="3.30.1330.40">
    <property type="entry name" value="RutC-like"/>
    <property type="match status" value="1"/>
</dbReference>
<organism evidence="2 3">
    <name type="scientific">Pseudonocardia spirodelae</name>
    <dbReference type="NCBI Taxonomy" id="3133431"/>
    <lineage>
        <taxon>Bacteria</taxon>
        <taxon>Bacillati</taxon>
        <taxon>Actinomycetota</taxon>
        <taxon>Actinomycetes</taxon>
        <taxon>Pseudonocardiales</taxon>
        <taxon>Pseudonocardiaceae</taxon>
        <taxon>Pseudonocardia</taxon>
    </lineage>
</organism>
<evidence type="ECO:0000256" key="1">
    <source>
        <dbReference type="SAM" id="MobiDB-lite"/>
    </source>
</evidence>
<dbReference type="CDD" id="cd00448">
    <property type="entry name" value="YjgF_YER057c_UK114_family"/>
    <property type="match status" value="1"/>
</dbReference>
<dbReference type="GO" id="GO:0016787">
    <property type="term" value="F:hydrolase activity"/>
    <property type="evidence" value="ECO:0007669"/>
    <property type="project" value="UniProtKB-KW"/>
</dbReference>
<dbReference type="PANTHER" id="PTHR11803">
    <property type="entry name" value="2-IMINOBUTANOATE/2-IMINOPROPANOATE DEAMINASE RIDA"/>
    <property type="match status" value="1"/>
</dbReference>
<dbReference type="InterPro" id="IPR006175">
    <property type="entry name" value="YjgF/YER057c/UK114"/>
</dbReference>
<proteinExistence type="predicted"/>
<sequence>MSTAADGTVATPDAPAPAHTFSQGVRRGGLLQVSGQGPMDPATASYIAPGDVHAQTLRTLENVRAILEAGGASVADVLMFRVYLTERSHFTAMNEAYGEFVARHVPEGSALPARTTVFVGLPHAEMLVEIDALAAPAA</sequence>
<name>A0ABU8TAH9_9PSEU</name>
<feature type="region of interest" description="Disordered" evidence="1">
    <location>
        <begin position="1"/>
        <end position="22"/>
    </location>
</feature>
<dbReference type="SUPFAM" id="SSF55298">
    <property type="entry name" value="YjgF-like"/>
    <property type="match status" value="1"/>
</dbReference>
<evidence type="ECO:0000313" key="3">
    <source>
        <dbReference type="Proteomes" id="UP001364211"/>
    </source>
</evidence>
<keyword evidence="3" id="KW-1185">Reference proteome</keyword>
<dbReference type="Pfam" id="PF01042">
    <property type="entry name" value="Ribonuc_L-PSP"/>
    <property type="match status" value="1"/>
</dbReference>
<dbReference type="EC" id="3.5.-.-" evidence="2"/>
<dbReference type="Proteomes" id="UP001364211">
    <property type="component" value="Unassembled WGS sequence"/>
</dbReference>
<dbReference type="EMBL" id="JBBJUP010000012">
    <property type="protein sequence ID" value="MEJ8280385.1"/>
    <property type="molecule type" value="Genomic_DNA"/>
</dbReference>
<protein>
    <submittedName>
        <fullName evidence="2">RidA family protein</fullName>
        <ecNumber evidence="2">3.5.-.-</ecNumber>
    </submittedName>
</protein>
<dbReference type="PANTHER" id="PTHR11803:SF39">
    <property type="entry name" value="2-IMINOBUTANOATE_2-IMINOPROPANOATE DEAMINASE"/>
    <property type="match status" value="1"/>
</dbReference>
<accession>A0ABU8TAH9</accession>
<dbReference type="RefSeq" id="WP_340291466.1">
    <property type="nucleotide sequence ID" value="NZ_JBBJUP010000012.1"/>
</dbReference>
<comment type="caution">
    <text evidence="2">The sequence shown here is derived from an EMBL/GenBank/DDBJ whole genome shotgun (WGS) entry which is preliminary data.</text>
</comment>
<reference evidence="2 3" key="1">
    <citation type="submission" date="2024-03" db="EMBL/GenBank/DDBJ databases">
        <title>Draft genome sequence of Pseudonocardia sp. DW16-2.</title>
        <authorList>
            <person name="Duangmal K."/>
        </authorList>
    </citation>
    <scope>NUCLEOTIDE SEQUENCE [LARGE SCALE GENOMIC DNA]</scope>
    <source>
        <strain evidence="2 3">DW16-2</strain>
    </source>
</reference>
<dbReference type="InterPro" id="IPR035959">
    <property type="entry name" value="RutC-like_sf"/>
</dbReference>
<gene>
    <name evidence="2" type="ORF">WJX68_15685</name>
</gene>
<evidence type="ECO:0000313" key="2">
    <source>
        <dbReference type="EMBL" id="MEJ8280385.1"/>
    </source>
</evidence>